<dbReference type="PANTHER" id="PTHR45661">
    <property type="entry name" value="SURFACE ANTIGEN"/>
    <property type="match status" value="1"/>
</dbReference>
<dbReference type="KEGG" id="tva:4753888"/>
<dbReference type="InterPro" id="IPR026906">
    <property type="entry name" value="LRR_5"/>
</dbReference>
<reference evidence="1" key="2">
    <citation type="journal article" date="2007" name="Science">
        <title>Draft genome sequence of the sexually transmitted pathogen Trichomonas vaginalis.</title>
        <authorList>
            <person name="Carlton J.M."/>
            <person name="Hirt R.P."/>
            <person name="Silva J.C."/>
            <person name="Delcher A.L."/>
            <person name="Schatz M."/>
            <person name="Zhao Q."/>
            <person name="Wortman J.R."/>
            <person name="Bidwell S.L."/>
            <person name="Alsmark U.C.M."/>
            <person name="Besteiro S."/>
            <person name="Sicheritz-Ponten T."/>
            <person name="Noel C.J."/>
            <person name="Dacks J.B."/>
            <person name="Foster P.G."/>
            <person name="Simillion C."/>
            <person name="Van de Peer Y."/>
            <person name="Miranda-Saavedra D."/>
            <person name="Barton G.J."/>
            <person name="Westrop G.D."/>
            <person name="Mueller S."/>
            <person name="Dessi D."/>
            <person name="Fiori P.L."/>
            <person name="Ren Q."/>
            <person name="Paulsen I."/>
            <person name="Zhang H."/>
            <person name="Bastida-Corcuera F.D."/>
            <person name="Simoes-Barbosa A."/>
            <person name="Brown M.T."/>
            <person name="Hayes R.D."/>
            <person name="Mukherjee M."/>
            <person name="Okumura C.Y."/>
            <person name="Schneider R."/>
            <person name="Smith A.J."/>
            <person name="Vanacova S."/>
            <person name="Villalvazo M."/>
            <person name="Haas B.J."/>
            <person name="Pertea M."/>
            <person name="Feldblyum T.V."/>
            <person name="Utterback T.R."/>
            <person name="Shu C.L."/>
            <person name="Osoegawa K."/>
            <person name="de Jong P.J."/>
            <person name="Hrdy I."/>
            <person name="Horvathova L."/>
            <person name="Zubacova Z."/>
            <person name="Dolezal P."/>
            <person name="Malik S.B."/>
            <person name="Logsdon J.M. Jr."/>
            <person name="Henze K."/>
            <person name="Gupta A."/>
            <person name="Wang C.C."/>
            <person name="Dunne R.L."/>
            <person name="Upcroft J.A."/>
            <person name="Upcroft P."/>
            <person name="White O."/>
            <person name="Salzberg S.L."/>
            <person name="Tang P."/>
            <person name="Chiu C.-H."/>
            <person name="Lee Y.-S."/>
            <person name="Embley T.M."/>
            <person name="Coombs G.H."/>
            <person name="Mottram J.C."/>
            <person name="Tachezy J."/>
            <person name="Fraser-Liggett C.M."/>
            <person name="Johnson P.J."/>
        </authorList>
    </citation>
    <scope>NUCLEOTIDE SEQUENCE [LARGE SCALE GENOMIC DNA]</scope>
    <source>
        <strain evidence="1">G3</strain>
    </source>
</reference>
<dbReference type="VEuPathDB" id="TrichDB:TVAGG3_0004100"/>
<gene>
    <name evidence="1" type="ORF">TVAG_446210</name>
</gene>
<protein>
    <submittedName>
        <fullName evidence="1">Surface antigen BspA-like</fullName>
    </submittedName>
</protein>
<organism evidence="1 2">
    <name type="scientific">Trichomonas vaginalis (strain ATCC PRA-98 / G3)</name>
    <dbReference type="NCBI Taxonomy" id="412133"/>
    <lineage>
        <taxon>Eukaryota</taxon>
        <taxon>Metamonada</taxon>
        <taxon>Parabasalia</taxon>
        <taxon>Trichomonadida</taxon>
        <taxon>Trichomonadidae</taxon>
        <taxon>Trichomonas</taxon>
    </lineage>
</organism>
<dbReference type="InParanoid" id="A2FG44"/>
<keyword evidence="2" id="KW-1185">Reference proteome</keyword>
<evidence type="ECO:0000313" key="2">
    <source>
        <dbReference type="Proteomes" id="UP000001542"/>
    </source>
</evidence>
<dbReference type="Gene3D" id="3.80.10.10">
    <property type="entry name" value="Ribonuclease Inhibitor"/>
    <property type="match status" value="4"/>
</dbReference>
<sequence>MFCFLTFFVRSDLDPNALEIRPNTTSYLLPSSTKKIQDFAFVNSTSTLVSVSFSKCTELSTIGKGCFENCTKLKSIDLSPCKELNRIGDRAFYNCSSLSTFIFPNECSIKVIGSSCFVFVALESIQIPASIVLLQSNPDDYGLFASSSLKNITFAPKSSLNTLNPKLFSHSSISSIILPSSIQTISPLAFAFCNNLQEIEFENDNNPTFTIFEGCIYSRNCEYFVYVPSAFTGNITLHNSTKEIDSYSFSFSKISKVHLSDSVETIKSYAFYQSSITHISFGYNIESIEEYAFADCQKLNSMTLPSIITVISEGLFMNCSKIVNINFGNIIEIKSHAFYNCWSLVHISPLTHVTEIGKNAFALTNFRSIVIPKDLTQWNNILWGSKVATINVAQGNSQFIVQNKMLFSYDLEILYFVPITQNSTITLPENLKEIAERAFYGSNLKFIYFPDSLKKIGAYAFYMCEHLVNVKLPLAVRTIHQGTFSVCGNLKSVTFSDEIDEIDEEAFWRCKSLMFVTFPDSLRLIKSNSFGKCQNLKYLRFIGNPVLEEDAFSGCPNISCILWESATVQTMKNAGFSEKLLNQCTLESIKEDVDSRPPTSDGIVDSYITKITPQTFKTSKNVLAILSFETESQLIEIESFSFKEFTKLSVVDFRNCKSLKKLGESAFYGCKQLSTVMFPVKADIKLIGASCFAYTDIEKITLTNSINGVEGNITSPGIFEGCERLISVATAKSNLNQICHRMFANTKITKLFISSGIKMIEGSAFLGCDSLQEFEIANNNRNFQLIKGSLYYRGDGKFAIIYASKEYTEKFICLPAISEISSGAFASCLFSSIELPANLNKIGHFAFSHCSNLTYIDVPNTVTSFGDGVFEFCTSLENIKINLNISRIPRMFFMNCIKLESFVVQYEVKVIETKAFYNCSNLTVLTGLLRVQEIQNFAFTFSGIVTFYISPELKFIGKDVFRDCEDLEEFSISFGNIYFTFFCGGLYSYDFSTLITTTAGKYQHICCTRWMHEDWRE</sequence>
<evidence type="ECO:0000313" key="1">
    <source>
        <dbReference type="EMBL" id="EAX96121.1"/>
    </source>
</evidence>
<dbReference type="Proteomes" id="UP000001542">
    <property type="component" value="Unassembled WGS sequence"/>
</dbReference>
<dbReference type="AlphaFoldDB" id="A2FG44"/>
<accession>A2FG44</accession>
<name>A2FG44_TRIV3</name>
<dbReference type="InterPro" id="IPR053139">
    <property type="entry name" value="Surface_bspA-like"/>
</dbReference>
<dbReference type="PANTHER" id="PTHR45661:SF3">
    <property type="entry name" value="IG-LIKE DOMAIN-CONTAINING PROTEIN"/>
    <property type="match status" value="1"/>
</dbReference>
<dbReference type="VEuPathDB" id="TrichDB:TVAG_364460"/>
<dbReference type="SUPFAM" id="SSF52058">
    <property type="entry name" value="L domain-like"/>
    <property type="match status" value="4"/>
</dbReference>
<dbReference type="InterPro" id="IPR032675">
    <property type="entry name" value="LRR_dom_sf"/>
</dbReference>
<dbReference type="eggNOG" id="ENOG502SA9M">
    <property type="taxonomic scope" value="Eukaryota"/>
</dbReference>
<proteinExistence type="predicted"/>
<dbReference type="Pfam" id="PF13306">
    <property type="entry name" value="LRR_5"/>
    <property type="match status" value="7"/>
</dbReference>
<reference evidence="1" key="1">
    <citation type="submission" date="2006-10" db="EMBL/GenBank/DDBJ databases">
        <authorList>
            <person name="Amadeo P."/>
            <person name="Zhao Q."/>
            <person name="Wortman J."/>
            <person name="Fraser-Liggett C."/>
            <person name="Carlton J."/>
        </authorList>
    </citation>
    <scope>NUCLEOTIDE SEQUENCE</scope>
    <source>
        <strain evidence="1">G3</strain>
    </source>
</reference>
<dbReference type="EMBL" id="DS113773">
    <property type="protein sequence ID" value="EAX96121.1"/>
    <property type="molecule type" value="Genomic_DNA"/>
</dbReference>